<dbReference type="AlphaFoldDB" id="A0A8J6N477"/>
<feature type="binding site" evidence="8">
    <location>
        <begin position="481"/>
        <end position="484"/>
    </location>
    <ligand>
        <name>GTP</name>
        <dbReference type="ChEBI" id="CHEBI:37565"/>
    </ligand>
</feature>
<dbReference type="Gene3D" id="3.40.50.300">
    <property type="entry name" value="P-loop containing nucleotide triphosphate hydrolases"/>
    <property type="match status" value="1"/>
</dbReference>
<dbReference type="InterPro" id="IPR023115">
    <property type="entry name" value="TIF_IF2_dom3"/>
</dbReference>
<dbReference type="PROSITE" id="PS01176">
    <property type="entry name" value="IF2"/>
    <property type="match status" value="1"/>
</dbReference>
<dbReference type="HAMAP" id="MF_00100_B">
    <property type="entry name" value="IF_2_B"/>
    <property type="match status" value="1"/>
</dbReference>
<feature type="compositionally biased region" description="Basic residues" evidence="10">
    <location>
        <begin position="218"/>
        <end position="229"/>
    </location>
</feature>
<evidence type="ECO:0000259" key="11">
    <source>
        <dbReference type="PROSITE" id="PS51722"/>
    </source>
</evidence>
<dbReference type="GO" id="GO:0003924">
    <property type="term" value="F:GTPase activity"/>
    <property type="evidence" value="ECO:0007669"/>
    <property type="project" value="UniProtKB-UniRule"/>
</dbReference>
<dbReference type="FunFam" id="2.40.30.10:FF:000008">
    <property type="entry name" value="Translation initiation factor IF-2"/>
    <property type="match status" value="1"/>
</dbReference>
<feature type="binding site" evidence="8">
    <location>
        <begin position="427"/>
        <end position="431"/>
    </location>
    <ligand>
        <name>GTP</name>
        <dbReference type="ChEBI" id="CHEBI:37565"/>
    </ligand>
</feature>
<feature type="region of interest" description="Disordered" evidence="10">
    <location>
        <begin position="95"/>
        <end position="277"/>
    </location>
</feature>
<dbReference type="Pfam" id="PF00009">
    <property type="entry name" value="GTP_EFTU"/>
    <property type="match status" value="1"/>
</dbReference>
<dbReference type="CDD" id="cd03692">
    <property type="entry name" value="mtIF2_IVc"/>
    <property type="match status" value="1"/>
</dbReference>
<feature type="compositionally biased region" description="Basic residues" evidence="10">
    <location>
        <begin position="259"/>
        <end position="270"/>
    </location>
</feature>
<dbReference type="FunFam" id="3.40.50.300:FF:000019">
    <property type="entry name" value="Translation initiation factor IF-2"/>
    <property type="match status" value="1"/>
</dbReference>
<comment type="similarity">
    <text evidence="1 8 9">Belongs to the TRAFAC class translation factor GTPase superfamily. Classic translation factor GTPase family. IF-2 subfamily.</text>
</comment>
<gene>
    <name evidence="8 12" type="primary">infB</name>
    <name evidence="12" type="ORF">H8E19_18575</name>
</gene>
<dbReference type="InterPro" id="IPR000795">
    <property type="entry name" value="T_Tr_GTP-bd_dom"/>
</dbReference>
<evidence type="ECO:0000256" key="9">
    <source>
        <dbReference type="RuleBase" id="RU000644"/>
    </source>
</evidence>
<dbReference type="Gene3D" id="2.40.30.10">
    <property type="entry name" value="Translation factors"/>
    <property type="match status" value="2"/>
</dbReference>
<proteinExistence type="inferred from homology"/>
<feature type="compositionally biased region" description="Basic residues" evidence="10">
    <location>
        <begin position="151"/>
        <end position="164"/>
    </location>
</feature>
<dbReference type="InterPro" id="IPR027417">
    <property type="entry name" value="P-loop_NTPase"/>
</dbReference>
<keyword evidence="5 8" id="KW-0648">Protein biosynthesis</keyword>
<dbReference type="Pfam" id="PF04760">
    <property type="entry name" value="IF2_N"/>
    <property type="match status" value="2"/>
</dbReference>
<dbReference type="NCBIfam" id="TIGR00231">
    <property type="entry name" value="small_GTP"/>
    <property type="match status" value="1"/>
</dbReference>
<comment type="subcellular location">
    <subcellularLocation>
        <location evidence="8">Cytoplasm</location>
    </subcellularLocation>
</comment>
<dbReference type="GO" id="GO:0003743">
    <property type="term" value="F:translation initiation factor activity"/>
    <property type="evidence" value="ECO:0007669"/>
    <property type="project" value="UniProtKB-UniRule"/>
</dbReference>
<evidence type="ECO:0000256" key="6">
    <source>
        <dbReference type="ARBA" id="ARBA00023134"/>
    </source>
</evidence>
<name>A0A8J6N477_9DELT</name>
<evidence type="ECO:0000256" key="8">
    <source>
        <dbReference type="HAMAP-Rule" id="MF_00100"/>
    </source>
</evidence>
<dbReference type="InterPro" id="IPR053905">
    <property type="entry name" value="EF-G-like_DII"/>
</dbReference>
<feature type="region of interest" description="G-domain" evidence="8">
    <location>
        <begin position="375"/>
        <end position="523"/>
    </location>
</feature>
<dbReference type="GO" id="GO:0005829">
    <property type="term" value="C:cytosol"/>
    <property type="evidence" value="ECO:0007669"/>
    <property type="project" value="TreeGrafter"/>
</dbReference>
<dbReference type="Gene3D" id="3.40.50.10050">
    <property type="entry name" value="Translation initiation factor IF- 2, domain 3"/>
    <property type="match status" value="1"/>
</dbReference>
<evidence type="ECO:0000256" key="4">
    <source>
        <dbReference type="ARBA" id="ARBA00022741"/>
    </source>
</evidence>
<dbReference type="PROSITE" id="PS51722">
    <property type="entry name" value="G_TR_2"/>
    <property type="match status" value="1"/>
</dbReference>
<comment type="caution">
    <text evidence="12">The sequence shown here is derived from an EMBL/GenBank/DDBJ whole genome shotgun (WGS) entry which is preliminary data.</text>
</comment>
<dbReference type="NCBIfam" id="TIGR00487">
    <property type="entry name" value="IF-2"/>
    <property type="match status" value="1"/>
</dbReference>
<dbReference type="InterPro" id="IPR009000">
    <property type="entry name" value="Transl_B-barrel_sf"/>
</dbReference>
<evidence type="ECO:0000256" key="5">
    <source>
        <dbReference type="ARBA" id="ARBA00022917"/>
    </source>
</evidence>
<evidence type="ECO:0000313" key="12">
    <source>
        <dbReference type="EMBL" id="MBC8179415.1"/>
    </source>
</evidence>
<dbReference type="CDD" id="cd01887">
    <property type="entry name" value="IF2_eIF5B"/>
    <property type="match status" value="1"/>
</dbReference>
<dbReference type="SUPFAM" id="SSF52540">
    <property type="entry name" value="P-loop containing nucleoside triphosphate hydrolases"/>
    <property type="match status" value="1"/>
</dbReference>
<feature type="binding site" evidence="8">
    <location>
        <begin position="381"/>
        <end position="388"/>
    </location>
    <ligand>
        <name>GTP</name>
        <dbReference type="ChEBI" id="CHEBI:37565"/>
    </ligand>
</feature>
<keyword evidence="3 8" id="KW-0396">Initiation factor</keyword>
<dbReference type="InterPro" id="IPR006847">
    <property type="entry name" value="IF2_N"/>
</dbReference>
<evidence type="ECO:0000256" key="7">
    <source>
        <dbReference type="ARBA" id="ARBA00025162"/>
    </source>
</evidence>
<dbReference type="FunFam" id="3.40.50.10050:FF:000001">
    <property type="entry name" value="Translation initiation factor IF-2"/>
    <property type="match status" value="1"/>
</dbReference>
<dbReference type="EMBL" id="JACNJD010000383">
    <property type="protein sequence ID" value="MBC8179415.1"/>
    <property type="molecule type" value="Genomic_DNA"/>
</dbReference>
<dbReference type="SUPFAM" id="SSF50447">
    <property type="entry name" value="Translation proteins"/>
    <property type="match status" value="2"/>
</dbReference>
<comment type="function">
    <text evidence="7 8 9">One of the essential components for the initiation of protein synthesis. Protects formylmethionyl-tRNA from spontaneous hydrolysis and promotes its binding to the 30S ribosomal subunits. Also involved in the hydrolysis of GTP during the formation of the 70S ribosomal complex.</text>
</comment>
<protein>
    <recommendedName>
        <fullName evidence="2 8">Translation initiation factor IF-2</fullName>
    </recommendedName>
</protein>
<dbReference type="PANTHER" id="PTHR43381:SF5">
    <property type="entry name" value="TR-TYPE G DOMAIN-CONTAINING PROTEIN"/>
    <property type="match status" value="1"/>
</dbReference>
<feature type="domain" description="Tr-type G" evidence="11">
    <location>
        <begin position="372"/>
        <end position="541"/>
    </location>
</feature>
<dbReference type="Pfam" id="PF11987">
    <property type="entry name" value="IF-2"/>
    <property type="match status" value="1"/>
</dbReference>
<evidence type="ECO:0000256" key="2">
    <source>
        <dbReference type="ARBA" id="ARBA00020675"/>
    </source>
</evidence>
<reference evidence="12 13" key="1">
    <citation type="submission" date="2020-08" db="EMBL/GenBank/DDBJ databases">
        <title>Bridging the membrane lipid divide: bacteria of the FCB group superphylum have the potential to synthesize archaeal ether lipids.</title>
        <authorList>
            <person name="Villanueva L."/>
            <person name="Von Meijenfeldt F.A.B."/>
            <person name="Westbye A.B."/>
            <person name="Yadav S."/>
            <person name="Hopmans E.C."/>
            <person name="Dutilh B.E."/>
            <person name="Sinninghe Damste J.S."/>
        </authorList>
    </citation>
    <scope>NUCLEOTIDE SEQUENCE [LARGE SCALE GENOMIC DNA]</scope>
    <source>
        <strain evidence="12">NIOZ-UU27</strain>
    </source>
</reference>
<evidence type="ECO:0000256" key="10">
    <source>
        <dbReference type="SAM" id="MobiDB-lite"/>
    </source>
</evidence>
<keyword evidence="4 8" id="KW-0547">Nucleotide-binding</keyword>
<dbReference type="InterPro" id="IPR000178">
    <property type="entry name" value="TF_IF2_bacterial-like"/>
</dbReference>
<dbReference type="Proteomes" id="UP000650524">
    <property type="component" value="Unassembled WGS sequence"/>
</dbReference>
<feature type="compositionally biased region" description="Basic and acidic residues" evidence="10">
    <location>
        <begin position="95"/>
        <end position="143"/>
    </location>
</feature>
<dbReference type="InterPro" id="IPR005225">
    <property type="entry name" value="Small_GTP-bd"/>
</dbReference>
<dbReference type="CDD" id="cd03702">
    <property type="entry name" value="IF2_mtIF2_II"/>
    <property type="match status" value="1"/>
</dbReference>
<dbReference type="PANTHER" id="PTHR43381">
    <property type="entry name" value="TRANSLATION INITIATION FACTOR IF-2-RELATED"/>
    <property type="match status" value="1"/>
</dbReference>
<dbReference type="Pfam" id="PF22042">
    <property type="entry name" value="EF-G_D2"/>
    <property type="match status" value="1"/>
</dbReference>
<evidence type="ECO:0000256" key="1">
    <source>
        <dbReference type="ARBA" id="ARBA00007733"/>
    </source>
</evidence>
<dbReference type="InterPro" id="IPR036925">
    <property type="entry name" value="TIF_IF2_dom3_sf"/>
</dbReference>
<dbReference type="GO" id="GO:0005525">
    <property type="term" value="F:GTP binding"/>
    <property type="evidence" value="ECO:0007669"/>
    <property type="project" value="UniProtKB-KW"/>
</dbReference>
<evidence type="ECO:0000313" key="13">
    <source>
        <dbReference type="Proteomes" id="UP000650524"/>
    </source>
</evidence>
<keyword evidence="6 8" id="KW-0342">GTP-binding</keyword>
<dbReference type="InterPro" id="IPR015760">
    <property type="entry name" value="TIF_IF2"/>
</dbReference>
<sequence length="872" mass="96277">MAKVRVYELAKELDLESKQLVEKLTAGGMDIKNYMSTLDEQSVVRAREIVSGAVSEVVVEKRIKPTVIRRRKKVVRVEQTPPETVVAEEKIPKEKAAPKEKVLEEKGETKEIPDVEDVQKEEPELKEKPSTPVIPEEKKDVRAPAEIPLAKAKKAKPKRGKKKKVDQPAKIIMSPEEGPLKGLLAKKAEAKKKVTPPKTSRIKPPLGPPKDKEEKPRKGMPSKKKKGRKEAKTEDTPARGTFRRQKKEVYERADLYNGRPRKRKGRKGGRKGKETPKNFKHTEITVPKAIKRRIKVQELVTVVDLAKAMGTKAAELMKRLINLGVMTNINQSIDFETASVVADDLGFELELDTFEEESFLSDVVDRPEDLSPRPPVVTIMGHVDHGKTSLLDYIRESNIIGGESGGITQHIGAYYVKAARGDIVFLDTPGHEAFTAMRARGAKVTDIIVLVVAADDGAMPQTKEAINHARAANIPIVVAVNKIDKPEADPEKVKRELAELDLAPEEWGGETLLGHVSAKTGEGVEELLGLILLQSEMLELQGNHNRDARGTVIEAELDKSRGPVATVLIKNGSLNQGSQFVCGDYFGRVRAMLDHKGKMMKSAGPSVPVKLYGISGVPMAGDEFIVVKDEKTAKQIIEHRKTRGQKQEVAKRGPVSLEDLFDRINKEGVKELNIILKTDVQGSAEALSDSLVKQSTEEINLNVIHSATGAITESDVMLATASGAIIIGFNVRATPRVVEVSEKENVDIRYYDVIYNAIKDIRLAMTGLLEPILEEHVIGHAEVKEIFRVPKVGAVAGCQVTDGHVDRNANVRLLRDNVVVFDGKLASLRRFKEDVKEVQTGYECGIGLENYSDIKPADIFQVYEIEEVAAKL</sequence>
<keyword evidence="8" id="KW-0963">Cytoplasm</keyword>
<dbReference type="FunFam" id="2.40.30.10:FF:000054">
    <property type="entry name" value="Translation initiation factor IF-2"/>
    <property type="match status" value="1"/>
</dbReference>
<dbReference type="Gene3D" id="1.10.10.2480">
    <property type="match status" value="1"/>
</dbReference>
<evidence type="ECO:0000256" key="3">
    <source>
        <dbReference type="ARBA" id="ARBA00022540"/>
    </source>
</evidence>
<accession>A0A8J6N477</accession>
<feature type="compositionally biased region" description="Low complexity" evidence="10">
    <location>
        <begin position="176"/>
        <end position="185"/>
    </location>
</feature>
<dbReference type="SUPFAM" id="SSF52156">
    <property type="entry name" value="Initiation factor IF2/eIF5b, domain 3"/>
    <property type="match status" value="1"/>
</dbReference>
<dbReference type="InterPro" id="IPR044145">
    <property type="entry name" value="IF2_II"/>
</dbReference>
<organism evidence="12 13">
    <name type="scientific">Candidatus Desulfacyla euxinica</name>
    <dbReference type="NCBI Taxonomy" id="2841693"/>
    <lineage>
        <taxon>Bacteria</taxon>
        <taxon>Deltaproteobacteria</taxon>
        <taxon>Candidatus Desulfacyla</taxon>
    </lineage>
</organism>